<sequence length="553" mass="62322">MTTASSQQPEPGAKRPVLTNRQGHPVHDNQNQRTIGARGPATLENYQFLEKISHFDRERIPERVVHARGTTAFGYFEAYGAVGDQPASVFTRAKLFQEKGKRTDLAIRFSTVAGGRDSSEVARDPRGFAVKFYTEDGNWDLVGNNLGVFFIRDAIKFPDFIHSQKPDPVTFERQDPNRAFDFLSQSPEALHMVTLVFGPRGIPASYRTQQGFGVNTYKWVNAQGETKLIKYHWIPKQGVESYTAEDAANIQATDLGSHTRDLYQAIERGDYPEWELLVQMMDDHEHPELDFDPLDDTKVWPEEVFPLHAVGKMVLNRAPENFFAENEQIAFGTGVLVDGLDFSDDKMLVGRTFSYSDTQRYRVGPNYLQLPVNAAKAKVATNQRDGQMAYGVDLGEGQNPHVNYEPSILGGLREAEYPAHDEQGPEITGRLTRKRIPRTNDYKQAGERYLLSEQWERDDLVANLVDALSQCDRPIQERMVWHFLMAEDELGLRVGDGLGITPADVSHLEPLATQSLTEEELNRLANLGKNGTRDVSGLTMTHCVPNKRVVVER</sequence>
<keyword evidence="6 11" id="KW-0349">Heme</keyword>
<organism evidence="14 15">
    <name type="scientific">Kribbella sancticallisti</name>
    <dbReference type="NCBI Taxonomy" id="460087"/>
    <lineage>
        <taxon>Bacteria</taxon>
        <taxon>Bacillati</taxon>
        <taxon>Actinomycetota</taxon>
        <taxon>Actinomycetes</taxon>
        <taxon>Propionibacteriales</taxon>
        <taxon>Kribbellaceae</taxon>
        <taxon>Kribbella</taxon>
    </lineage>
</organism>
<protein>
    <recommendedName>
        <fullName evidence="4 11">Catalase</fullName>
        <ecNumber evidence="4 11">1.11.1.6</ecNumber>
    </recommendedName>
</protein>
<dbReference type="PROSITE" id="PS00437">
    <property type="entry name" value="CATALASE_1"/>
    <property type="match status" value="1"/>
</dbReference>
<keyword evidence="15" id="KW-1185">Reference proteome</keyword>
<evidence type="ECO:0000256" key="6">
    <source>
        <dbReference type="ARBA" id="ARBA00022617"/>
    </source>
</evidence>
<dbReference type="InterPro" id="IPR018028">
    <property type="entry name" value="Catalase"/>
</dbReference>
<comment type="catalytic activity">
    <reaction evidence="11">
        <text>2 H2O2 = O2 + 2 H2O</text>
        <dbReference type="Rhea" id="RHEA:20309"/>
        <dbReference type="ChEBI" id="CHEBI:15377"/>
        <dbReference type="ChEBI" id="CHEBI:15379"/>
        <dbReference type="ChEBI" id="CHEBI:16240"/>
        <dbReference type="EC" id="1.11.1.6"/>
    </reaction>
</comment>
<dbReference type="PRINTS" id="PR00067">
    <property type="entry name" value="CATALASE"/>
</dbReference>
<keyword evidence="8 11" id="KW-0560">Oxidoreductase</keyword>
<dbReference type="InterPro" id="IPR024711">
    <property type="entry name" value="Catalase_clade1/3"/>
</dbReference>
<dbReference type="Pfam" id="PF00199">
    <property type="entry name" value="Catalase"/>
    <property type="match status" value="1"/>
</dbReference>
<reference evidence="15" key="1">
    <citation type="journal article" date="2019" name="Int. J. Syst. Evol. Microbiol.">
        <title>The Global Catalogue of Microorganisms (GCM) 10K type strain sequencing project: providing services to taxonomists for standard genome sequencing and annotation.</title>
        <authorList>
            <consortium name="The Broad Institute Genomics Platform"/>
            <consortium name="The Broad Institute Genome Sequencing Center for Infectious Disease"/>
            <person name="Wu L."/>
            <person name="Ma J."/>
        </authorList>
    </citation>
    <scope>NUCLEOTIDE SEQUENCE [LARGE SCALE GENOMIC DNA]</scope>
    <source>
        <strain evidence="15">JCM 14969</strain>
    </source>
</reference>
<evidence type="ECO:0000256" key="10">
    <source>
        <dbReference type="ARBA" id="ARBA00023324"/>
    </source>
</evidence>
<comment type="cofactor">
    <cofactor evidence="1">
        <name>heme</name>
        <dbReference type="ChEBI" id="CHEBI:30413"/>
    </cofactor>
</comment>
<dbReference type="InterPro" id="IPR020835">
    <property type="entry name" value="Catalase_sf"/>
</dbReference>
<comment type="caution">
    <text evidence="14">The sequence shown here is derived from an EMBL/GenBank/DDBJ whole genome shotgun (WGS) entry which is preliminary data.</text>
</comment>
<dbReference type="RefSeq" id="WP_344221748.1">
    <property type="nucleotide sequence ID" value="NZ_BAAAOS010000062.1"/>
</dbReference>
<dbReference type="InterPro" id="IPR011614">
    <property type="entry name" value="Catalase_core"/>
</dbReference>
<dbReference type="CDD" id="cd08154">
    <property type="entry name" value="catalase_clade_1"/>
    <property type="match status" value="1"/>
</dbReference>
<evidence type="ECO:0000256" key="1">
    <source>
        <dbReference type="ARBA" id="ARBA00001971"/>
    </source>
</evidence>
<dbReference type="PIRSF" id="PIRSF038928">
    <property type="entry name" value="Catalase_clade1-3"/>
    <property type="match status" value="1"/>
</dbReference>
<keyword evidence="9 11" id="KW-0408">Iron</keyword>
<dbReference type="PROSITE" id="PS51402">
    <property type="entry name" value="CATALASE_3"/>
    <property type="match status" value="1"/>
</dbReference>
<evidence type="ECO:0000259" key="13">
    <source>
        <dbReference type="SMART" id="SM01060"/>
    </source>
</evidence>
<dbReference type="PANTHER" id="PTHR11465:SF23">
    <property type="entry name" value="CATALASE-2"/>
    <property type="match status" value="1"/>
</dbReference>
<evidence type="ECO:0000256" key="12">
    <source>
        <dbReference type="SAM" id="MobiDB-lite"/>
    </source>
</evidence>
<dbReference type="InterPro" id="IPR010582">
    <property type="entry name" value="Catalase_immune_responsive"/>
</dbReference>
<evidence type="ECO:0000256" key="8">
    <source>
        <dbReference type="ARBA" id="ARBA00023002"/>
    </source>
</evidence>
<keyword evidence="5 11" id="KW-0575">Peroxidase</keyword>
<evidence type="ECO:0000256" key="9">
    <source>
        <dbReference type="ARBA" id="ARBA00023004"/>
    </source>
</evidence>
<dbReference type="InterPro" id="IPR002226">
    <property type="entry name" value="Catalase_haem_BS"/>
</dbReference>
<feature type="domain" description="Catalase core" evidence="13">
    <location>
        <begin position="19"/>
        <end position="413"/>
    </location>
</feature>
<keyword evidence="7 11" id="KW-0479">Metal-binding</keyword>
<gene>
    <name evidence="14" type="ORF">GCM10009789_77680</name>
</gene>
<dbReference type="Pfam" id="PF06628">
    <property type="entry name" value="Catalase-rel"/>
    <property type="match status" value="1"/>
</dbReference>
<name>A0ABP4QHH6_9ACTN</name>
<dbReference type="PROSITE" id="PS00438">
    <property type="entry name" value="CATALASE_2"/>
    <property type="match status" value="1"/>
</dbReference>
<evidence type="ECO:0000256" key="2">
    <source>
        <dbReference type="ARBA" id="ARBA00002974"/>
    </source>
</evidence>
<feature type="region of interest" description="Disordered" evidence="12">
    <location>
        <begin position="1"/>
        <end position="38"/>
    </location>
</feature>
<evidence type="ECO:0000313" key="15">
    <source>
        <dbReference type="Proteomes" id="UP001500393"/>
    </source>
</evidence>
<dbReference type="PANTHER" id="PTHR11465">
    <property type="entry name" value="CATALASE"/>
    <property type="match status" value="1"/>
</dbReference>
<dbReference type="EMBL" id="BAAAOS010000062">
    <property type="protein sequence ID" value="GAA1611788.1"/>
    <property type="molecule type" value="Genomic_DNA"/>
</dbReference>
<keyword evidence="10 11" id="KW-0376">Hydrogen peroxide</keyword>
<evidence type="ECO:0000256" key="5">
    <source>
        <dbReference type="ARBA" id="ARBA00022559"/>
    </source>
</evidence>
<evidence type="ECO:0000256" key="4">
    <source>
        <dbReference type="ARBA" id="ARBA00012314"/>
    </source>
</evidence>
<dbReference type="Gene3D" id="2.40.180.10">
    <property type="entry name" value="Catalase core domain"/>
    <property type="match status" value="1"/>
</dbReference>
<comment type="function">
    <text evidence="2">Decomposes hydrogen peroxide into water and oxygen; serves to protect cells from the toxic effects of hydrogen peroxide.</text>
</comment>
<accession>A0ABP4QHH6</accession>
<dbReference type="EC" id="1.11.1.6" evidence="4 11"/>
<dbReference type="InterPro" id="IPR024708">
    <property type="entry name" value="Catalase_AS"/>
</dbReference>
<evidence type="ECO:0000256" key="7">
    <source>
        <dbReference type="ARBA" id="ARBA00022723"/>
    </source>
</evidence>
<evidence type="ECO:0000256" key="11">
    <source>
        <dbReference type="RuleBase" id="RU000498"/>
    </source>
</evidence>
<comment type="similarity">
    <text evidence="3 11">Belongs to the catalase family.</text>
</comment>
<proteinExistence type="inferred from homology"/>
<dbReference type="Proteomes" id="UP001500393">
    <property type="component" value="Unassembled WGS sequence"/>
</dbReference>
<evidence type="ECO:0000313" key="14">
    <source>
        <dbReference type="EMBL" id="GAA1611788.1"/>
    </source>
</evidence>
<evidence type="ECO:0000256" key="3">
    <source>
        <dbReference type="ARBA" id="ARBA00005329"/>
    </source>
</evidence>
<dbReference type="SMART" id="SM01060">
    <property type="entry name" value="Catalase"/>
    <property type="match status" value="1"/>
</dbReference>
<dbReference type="SUPFAM" id="SSF56634">
    <property type="entry name" value="Heme-dependent catalase-like"/>
    <property type="match status" value="1"/>
</dbReference>